<reference evidence="4 6" key="1">
    <citation type="submission" date="2018-04" db="EMBL/GenBank/DDBJ databases">
        <title>Methylobacterium sp. PR1016A genome.</title>
        <authorList>
            <person name="Park W."/>
        </authorList>
    </citation>
    <scope>NUCLEOTIDE SEQUENCE [LARGE SCALE GENOMIC DNA]</scope>
    <source>
        <strain evidence="4 6">PR1016A</strain>
        <plasmid evidence="5 6">unnamed1</plasmid>
    </source>
</reference>
<dbReference type="KEGG" id="mee:DA075_34305"/>
<evidence type="ECO:0000313" key="4">
    <source>
        <dbReference type="EMBL" id="AWB25894.1"/>
    </source>
</evidence>
<dbReference type="Pfam" id="PF07378">
    <property type="entry name" value="FlbT"/>
    <property type="match status" value="1"/>
</dbReference>
<dbReference type="EMBL" id="CP028844">
    <property type="protein sequence ID" value="AWB25894.1"/>
    <property type="molecule type" value="Genomic_DNA"/>
</dbReference>
<keyword evidence="3" id="KW-0694">RNA-binding</keyword>
<evidence type="ECO:0000313" key="6">
    <source>
        <dbReference type="Proteomes" id="UP000244755"/>
    </source>
</evidence>
<protein>
    <recommendedName>
        <fullName evidence="7">Flagellar biosynthesis repressor FlbT</fullName>
    </recommendedName>
</protein>
<evidence type="ECO:0008006" key="7">
    <source>
        <dbReference type="Google" id="ProtNLM"/>
    </source>
</evidence>
<dbReference type="InterPro" id="IPR009967">
    <property type="entry name" value="Flagellum_FlbT"/>
</dbReference>
<keyword evidence="1" id="KW-0678">Repressor</keyword>
<sequence length="116" mass="13228">MALRIDLKPHERVIVGNVSIRNVDRRASLTFETKTEFLREKDILAENQARTVCERLYVTLQAVYITDNYIEVENAFISSTTETIKAAPSMGCIYQSLIRKSYVIISIKLSKSVKSL</sequence>
<dbReference type="AlphaFoldDB" id="A0A2R4WWI3"/>
<evidence type="ECO:0000256" key="3">
    <source>
        <dbReference type="ARBA" id="ARBA00022884"/>
    </source>
</evidence>
<keyword evidence="2" id="KW-1005">Bacterial flagellum biogenesis</keyword>
<dbReference type="Proteomes" id="UP000244755">
    <property type="component" value="Plasmid unnamed1"/>
</dbReference>
<keyword evidence="6" id="KW-1185">Reference proteome</keyword>
<keyword evidence="5" id="KW-0614">Plasmid</keyword>
<dbReference type="GO" id="GO:0044781">
    <property type="term" value="P:bacterial-type flagellum organization"/>
    <property type="evidence" value="ECO:0007669"/>
    <property type="project" value="UniProtKB-KW"/>
</dbReference>
<dbReference type="GO" id="GO:1902209">
    <property type="term" value="P:negative regulation of bacterial-type flagellum assembly"/>
    <property type="evidence" value="ECO:0007669"/>
    <property type="project" value="InterPro"/>
</dbReference>
<evidence type="ECO:0000256" key="2">
    <source>
        <dbReference type="ARBA" id="ARBA00022795"/>
    </source>
</evidence>
<organism evidence="4 6">
    <name type="scientific">Methylobacterium currus</name>
    <dbReference type="NCBI Taxonomy" id="2051553"/>
    <lineage>
        <taxon>Bacteria</taxon>
        <taxon>Pseudomonadati</taxon>
        <taxon>Pseudomonadota</taxon>
        <taxon>Alphaproteobacteria</taxon>
        <taxon>Hyphomicrobiales</taxon>
        <taxon>Methylobacteriaceae</taxon>
        <taxon>Methylobacterium</taxon>
    </lineage>
</organism>
<dbReference type="GO" id="GO:0048027">
    <property type="term" value="F:mRNA 5'-UTR binding"/>
    <property type="evidence" value="ECO:0007669"/>
    <property type="project" value="InterPro"/>
</dbReference>
<evidence type="ECO:0000256" key="1">
    <source>
        <dbReference type="ARBA" id="ARBA00022491"/>
    </source>
</evidence>
<name>A0A2R4WWI3_9HYPH</name>
<dbReference type="OrthoDB" id="8561314at2"/>
<gene>
    <name evidence="4" type="ORF">DA075_34305</name>
    <name evidence="5" type="ORF">DA075_35385</name>
</gene>
<geneLocation type="plasmid" evidence="5 6">
    <name>unnamed1</name>
</geneLocation>
<dbReference type="Proteomes" id="UP000244755">
    <property type="component" value="Chromosome 2"/>
</dbReference>
<dbReference type="KEGG" id="mee:DA075_35385"/>
<proteinExistence type="predicted"/>
<accession>A0A2R4WWI3</accession>
<evidence type="ECO:0000313" key="5">
    <source>
        <dbReference type="EMBL" id="AWB26138.1"/>
    </source>
</evidence>
<dbReference type="RefSeq" id="WP_099957516.1">
    <property type="nucleotide sequence ID" value="NZ_CP028844.1"/>
</dbReference>
<dbReference type="GO" id="GO:0006402">
    <property type="term" value="P:mRNA catabolic process"/>
    <property type="evidence" value="ECO:0007669"/>
    <property type="project" value="InterPro"/>
</dbReference>
<dbReference type="EMBL" id="CP028845">
    <property type="protein sequence ID" value="AWB26138.1"/>
    <property type="molecule type" value="Genomic_DNA"/>
</dbReference>